<dbReference type="SUPFAM" id="SSF46785">
    <property type="entry name" value="Winged helix' DNA-binding domain"/>
    <property type="match status" value="1"/>
</dbReference>
<dbReference type="EMBL" id="CP053921">
    <property type="protein sequence ID" value="QKG70848.1"/>
    <property type="molecule type" value="Genomic_DNA"/>
</dbReference>
<dbReference type="Pfam" id="PF02082">
    <property type="entry name" value="Rrf2"/>
    <property type="match status" value="1"/>
</dbReference>
<dbReference type="PROSITE" id="PS01332">
    <property type="entry name" value="HTH_RRF2_1"/>
    <property type="match status" value="1"/>
</dbReference>
<name>A0A7D4CLP8_9SPHN</name>
<keyword evidence="3" id="KW-1185">Reference proteome</keyword>
<dbReference type="GO" id="GO:0003700">
    <property type="term" value="F:DNA-binding transcription factor activity"/>
    <property type="evidence" value="ECO:0007669"/>
    <property type="project" value="TreeGrafter"/>
</dbReference>
<protein>
    <submittedName>
        <fullName evidence="2">Rrf2 family transcriptional regulator</fullName>
    </submittedName>
</protein>
<dbReference type="InterPro" id="IPR000944">
    <property type="entry name" value="Tscrpt_reg_Rrf2"/>
</dbReference>
<dbReference type="NCBIfam" id="TIGR00738">
    <property type="entry name" value="rrf2_super"/>
    <property type="match status" value="1"/>
</dbReference>
<organism evidence="2 3">
    <name type="scientific">Erythrobacter mangrovi</name>
    <dbReference type="NCBI Taxonomy" id="2739433"/>
    <lineage>
        <taxon>Bacteria</taxon>
        <taxon>Pseudomonadati</taxon>
        <taxon>Pseudomonadota</taxon>
        <taxon>Alphaproteobacteria</taxon>
        <taxon>Sphingomonadales</taxon>
        <taxon>Erythrobacteraceae</taxon>
        <taxon>Erythrobacter/Porphyrobacter group</taxon>
        <taxon>Erythrobacter</taxon>
    </lineage>
</organism>
<dbReference type="GO" id="GO:0003677">
    <property type="term" value="F:DNA binding"/>
    <property type="evidence" value="ECO:0007669"/>
    <property type="project" value="UniProtKB-KW"/>
</dbReference>
<dbReference type="RefSeq" id="WP_173213241.1">
    <property type="nucleotide sequence ID" value="NZ_CP053921.1"/>
</dbReference>
<dbReference type="InterPro" id="IPR036388">
    <property type="entry name" value="WH-like_DNA-bd_sf"/>
</dbReference>
<evidence type="ECO:0000313" key="2">
    <source>
        <dbReference type="EMBL" id="QKG70848.1"/>
    </source>
</evidence>
<dbReference type="Proteomes" id="UP000504693">
    <property type="component" value="Chromosome"/>
</dbReference>
<dbReference type="PROSITE" id="PS51197">
    <property type="entry name" value="HTH_RRF2_2"/>
    <property type="match status" value="1"/>
</dbReference>
<sequence>MRLTTHSDYALRILLQAAIEPDRLLSIAQVAQEQEISRNHAMKVVNQLANAGLLETTRGRNGGFRLGQPANEISIGEVVRLTEPSLSSADCANCILAPSCGLTPTLGEAVDAFLQVLDNRSLADVARSTRLPFHRTRA</sequence>
<accession>A0A7D4CLP8</accession>
<dbReference type="InterPro" id="IPR030489">
    <property type="entry name" value="TR_Rrf2-type_CS"/>
</dbReference>
<keyword evidence="1" id="KW-0238">DNA-binding</keyword>
<dbReference type="KEGG" id="emv:HQR01_05380"/>
<reference evidence="2 3" key="1">
    <citation type="submission" date="2020-05" db="EMBL/GenBank/DDBJ databases">
        <title>Erythrobacter mangrovi sp. nov., isolated from rhizosphere soil of mangrove plant (Kandelia candel).</title>
        <authorList>
            <person name="Ye Y.H."/>
        </authorList>
    </citation>
    <scope>NUCLEOTIDE SEQUENCE [LARGE SCALE GENOMIC DNA]</scope>
    <source>
        <strain evidence="2 3">EB310</strain>
    </source>
</reference>
<evidence type="ECO:0000313" key="3">
    <source>
        <dbReference type="Proteomes" id="UP000504693"/>
    </source>
</evidence>
<dbReference type="AlphaFoldDB" id="A0A7D4CLP8"/>
<dbReference type="GO" id="GO:0005829">
    <property type="term" value="C:cytosol"/>
    <property type="evidence" value="ECO:0007669"/>
    <property type="project" value="TreeGrafter"/>
</dbReference>
<proteinExistence type="predicted"/>
<dbReference type="PANTHER" id="PTHR33221:SF4">
    <property type="entry name" value="HTH-TYPE TRANSCRIPTIONAL REPRESSOR NSRR"/>
    <property type="match status" value="1"/>
</dbReference>
<dbReference type="InterPro" id="IPR036390">
    <property type="entry name" value="WH_DNA-bd_sf"/>
</dbReference>
<dbReference type="Gene3D" id="1.10.10.10">
    <property type="entry name" value="Winged helix-like DNA-binding domain superfamily/Winged helix DNA-binding domain"/>
    <property type="match status" value="1"/>
</dbReference>
<gene>
    <name evidence="2" type="ORF">HQR01_05380</name>
</gene>
<dbReference type="PANTHER" id="PTHR33221">
    <property type="entry name" value="WINGED HELIX-TURN-HELIX TRANSCRIPTIONAL REGULATOR, RRF2 FAMILY"/>
    <property type="match status" value="1"/>
</dbReference>
<evidence type="ECO:0000256" key="1">
    <source>
        <dbReference type="ARBA" id="ARBA00023125"/>
    </source>
</evidence>